<accession>A0A1V4H8Y1</accession>
<dbReference type="OrthoDB" id="2540929at2"/>
<dbReference type="RefSeq" id="WP_079420288.1">
    <property type="nucleotide sequence ID" value="NZ_MBTG01000056.1"/>
</dbReference>
<gene>
    <name evidence="1" type="ORF">BC351_10590</name>
</gene>
<evidence type="ECO:0000313" key="1">
    <source>
        <dbReference type="EMBL" id="OPH47628.1"/>
    </source>
</evidence>
<dbReference type="AlphaFoldDB" id="A0A1V4H8Y1"/>
<evidence type="ECO:0000313" key="2">
    <source>
        <dbReference type="Proteomes" id="UP000190626"/>
    </source>
</evidence>
<organism evidence="1 2">
    <name type="scientific">Paenibacillus ferrarius</name>
    <dbReference type="NCBI Taxonomy" id="1469647"/>
    <lineage>
        <taxon>Bacteria</taxon>
        <taxon>Bacillati</taxon>
        <taxon>Bacillota</taxon>
        <taxon>Bacilli</taxon>
        <taxon>Bacillales</taxon>
        <taxon>Paenibacillaceae</taxon>
        <taxon>Paenibacillus</taxon>
    </lineage>
</organism>
<proteinExistence type="predicted"/>
<evidence type="ECO:0008006" key="3">
    <source>
        <dbReference type="Google" id="ProtNLM"/>
    </source>
</evidence>
<sequence length="392" mass="44896">MQYCSADFLAAMKSPIKQMYLKFEFYDSNMKYISEYTKQVTNKDSGSISLDGSRPIRRNFSFKLFNKKNEFNFGENNLIWLDKRVKVFTGFKVKSGIVEYIPQGVFILTEPEDSHTTEGKITTLNGQDKMFLCTDRRGKFRTETKIDVGANIGSVIKLLAQKVGETLFNFDSVAETVPYTLTYQTSDNIYKAISELAALCKSEIYYDVNGYLRLRKIDLNEFTQYPPVWSYSYADPSERFYAGNVRKLDESNLANRIIVLGGSSQTAECSFEIVVTESNPIWAGHPYSIEKIGEVTYEHNSGNPDSLLSTTDDCKYRAKYELMNRLGYTEVVSLQISPNFLHEANDVIYLEDSENSVTGKYLLRSFSLPLTPQLMSCECLKYREVISNWNFI</sequence>
<protein>
    <recommendedName>
        <fullName evidence="3">Prophage tail endopeptidase domain-containing protein</fullName>
    </recommendedName>
</protein>
<dbReference type="Proteomes" id="UP000190626">
    <property type="component" value="Unassembled WGS sequence"/>
</dbReference>
<keyword evidence="2" id="KW-1185">Reference proteome</keyword>
<comment type="caution">
    <text evidence="1">The sequence shown here is derived from an EMBL/GenBank/DDBJ whole genome shotgun (WGS) entry which is preliminary data.</text>
</comment>
<dbReference type="EMBL" id="MBTG01000056">
    <property type="protein sequence ID" value="OPH47628.1"/>
    <property type="molecule type" value="Genomic_DNA"/>
</dbReference>
<reference evidence="2" key="1">
    <citation type="submission" date="2016-07" db="EMBL/GenBank/DDBJ databases">
        <authorList>
            <person name="Florea S."/>
            <person name="Webb J.S."/>
            <person name="Jaromczyk J."/>
            <person name="Schardl C.L."/>
        </authorList>
    </citation>
    <scope>NUCLEOTIDE SEQUENCE [LARGE SCALE GENOMIC DNA]</scope>
    <source>
        <strain evidence="2">CY1</strain>
    </source>
</reference>
<dbReference type="STRING" id="1469647.BC351_10590"/>
<name>A0A1V4H8Y1_9BACL</name>